<dbReference type="SUPFAM" id="SSF48024">
    <property type="entry name" value="N-terminal domain of DnaB helicase"/>
    <property type="match status" value="2"/>
</dbReference>
<evidence type="ECO:0000313" key="5">
    <source>
        <dbReference type="EMBL" id="GAA0460931.1"/>
    </source>
</evidence>
<feature type="domain" description="DNA helicase DnaB-like N-terminal" evidence="4">
    <location>
        <begin position="200"/>
        <end position="265"/>
    </location>
</feature>
<feature type="domain" description="DNA helicase DnaB-like N-terminal" evidence="4">
    <location>
        <begin position="16"/>
        <end position="120"/>
    </location>
</feature>
<feature type="compositionally biased region" description="Low complexity" evidence="3">
    <location>
        <begin position="362"/>
        <end position="371"/>
    </location>
</feature>
<evidence type="ECO:0000256" key="2">
    <source>
        <dbReference type="ARBA" id="ARBA00023125"/>
    </source>
</evidence>
<dbReference type="Gene3D" id="1.10.860.10">
    <property type="entry name" value="DNAb Helicase, Chain A"/>
    <property type="match status" value="2"/>
</dbReference>
<comment type="caution">
    <text evidence="5">The sequence shown here is derived from an EMBL/GenBank/DDBJ whole genome shotgun (WGS) entry which is preliminary data.</text>
</comment>
<dbReference type="InterPro" id="IPR016136">
    <property type="entry name" value="DNA_helicase_N/primase_C"/>
</dbReference>
<accession>A0ABN0ZWU6</accession>
<evidence type="ECO:0000313" key="6">
    <source>
        <dbReference type="Proteomes" id="UP001499895"/>
    </source>
</evidence>
<feature type="region of interest" description="Disordered" evidence="3">
    <location>
        <begin position="340"/>
        <end position="380"/>
    </location>
</feature>
<dbReference type="Pfam" id="PF00772">
    <property type="entry name" value="DnaB"/>
    <property type="match status" value="2"/>
</dbReference>
<evidence type="ECO:0000256" key="3">
    <source>
        <dbReference type="SAM" id="MobiDB-lite"/>
    </source>
</evidence>
<dbReference type="InterPro" id="IPR036185">
    <property type="entry name" value="DNA_heli_DnaB-like_N_sf"/>
</dbReference>
<keyword evidence="2" id="KW-0238">DNA-binding</keyword>
<dbReference type="EMBL" id="BAAAHB010000020">
    <property type="protein sequence ID" value="GAA0460931.1"/>
    <property type="molecule type" value="Genomic_DNA"/>
</dbReference>
<keyword evidence="6" id="KW-1185">Reference proteome</keyword>
<sequence length="380" mass="41553">MSTGLQGLPGREVIVMAEQALLGALLIQPRTLTAVSEWLEPEHFYLPHHTALYSAMHHIAKAGHPAVTEDRPTAEQGLEWVQQTTARGAEEAPALTPSYAHALINACPQPLHAAAYGRMVLAGHVRRTVAEHAARLGQAVRESRGSDTGIDLVCARADELADVLEQLTRRWRPHPGSLPRTETTTPSAQNEDIDGRVLDERVFLSAVTNRPAALTEVRTYLRAEDFADPVHQQIFRALAALDHRGDPIDPVVVVWEVQQRGVFASTPATPDDVLAICERSGADPAYWAARVIRHALLSTATDTAAHTGRLAADTTLTPHQLISASCRTLANLTAIRLRTRRAQGQVAPRQSTEPRRRPPPVTSRRTASPPSVQIKPFRVR</sequence>
<gene>
    <name evidence="5" type="ORF">GCM10009544_24350</name>
</gene>
<reference evidence="5 6" key="1">
    <citation type="journal article" date="2019" name="Int. J. Syst. Evol. Microbiol.">
        <title>The Global Catalogue of Microorganisms (GCM) 10K type strain sequencing project: providing services to taxonomists for standard genome sequencing and annotation.</title>
        <authorList>
            <consortium name="The Broad Institute Genomics Platform"/>
            <consortium name="The Broad Institute Genome Sequencing Center for Infectious Disease"/>
            <person name="Wu L."/>
            <person name="Ma J."/>
        </authorList>
    </citation>
    <scope>NUCLEOTIDE SEQUENCE [LARGE SCALE GENOMIC DNA]</scope>
    <source>
        <strain evidence="5 6">JCM 10649</strain>
    </source>
</reference>
<organism evidence="5 6">
    <name type="scientific">Streptomyces stramineus</name>
    <dbReference type="NCBI Taxonomy" id="173861"/>
    <lineage>
        <taxon>Bacteria</taxon>
        <taxon>Bacillati</taxon>
        <taxon>Actinomycetota</taxon>
        <taxon>Actinomycetes</taxon>
        <taxon>Kitasatosporales</taxon>
        <taxon>Streptomycetaceae</taxon>
        <taxon>Streptomyces</taxon>
    </lineage>
</organism>
<evidence type="ECO:0000259" key="4">
    <source>
        <dbReference type="Pfam" id="PF00772"/>
    </source>
</evidence>
<dbReference type="RefSeq" id="WP_344089556.1">
    <property type="nucleotide sequence ID" value="NZ_BAAAHB010000020.1"/>
</dbReference>
<proteinExistence type="predicted"/>
<keyword evidence="1" id="KW-0235">DNA replication</keyword>
<name>A0ABN0ZWU6_9ACTN</name>
<evidence type="ECO:0000256" key="1">
    <source>
        <dbReference type="ARBA" id="ARBA00022705"/>
    </source>
</evidence>
<dbReference type="PANTHER" id="PTHR30153">
    <property type="entry name" value="REPLICATIVE DNA HELICASE DNAB"/>
    <property type="match status" value="1"/>
</dbReference>
<dbReference type="Proteomes" id="UP001499895">
    <property type="component" value="Unassembled WGS sequence"/>
</dbReference>
<dbReference type="PANTHER" id="PTHR30153:SF2">
    <property type="entry name" value="REPLICATIVE DNA HELICASE"/>
    <property type="match status" value="1"/>
</dbReference>
<protein>
    <submittedName>
        <fullName evidence="5">DnaB-like helicase N-terminal domain-containing protein</fullName>
    </submittedName>
</protein>
<dbReference type="InterPro" id="IPR007693">
    <property type="entry name" value="DNA_helicase_DnaB-like_N"/>
</dbReference>